<dbReference type="EMBL" id="JBJUIK010000011">
    <property type="protein sequence ID" value="KAL3513207.1"/>
    <property type="molecule type" value="Genomic_DNA"/>
</dbReference>
<gene>
    <name evidence="2" type="ORF">ACH5RR_025924</name>
</gene>
<comment type="caution">
    <text evidence="2">The sequence shown here is derived from an EMBL/GenBank/DDBJ whole genome shotgun (WGS) entry which is preliminary data.</text>
</comment>
<name>A0ABD2Z127_9GENT</name>
<reference evidence="2 3" key="1">
    <citation type="submission" date="2024-11" db="EMBL/GenBank/DDBJ databases">
        <title>A near-complete genome assembly of Cinchona calisaya.</title>
        <authorList>
            <person name="Lian D.C."/>
            <person name="Zhao X.W."/>
            <person name="Wei L."/>
        </authorList>
    </citation>
    <scope>NUCLEOTIDE SEQUENCE [LARGE SCALE GENOMIC DNA]</scope>
    <source>
        <tissue evidence="2">Nenye</tissue>
    </source>
</reference>
<keyword evidence="1" id="KW-1133">Transmembrane helix</keyword>
<dbReference type="Proteomes" id="UP001630127">
    <property type="component" value="Unassembled WGS sequence"/>
</dbReference>
<keyword evidence="1" id="KW-0472">Membrane</keyword>
<keyword evidence="3" id="KW-1185">Reference proteome</keyword>
<evidence type="ECO:0000313" key="2">
    <source>
        <dbReference type="EMBL" id="KAL3513207.1"/>
    </source>
</evidence>
<dbReference type="AlphaFoldDB" id="A0ABD2Z127"/>
<protein>
    <submittedName>
        <fullName evidence="2">Uncharacterized protein</fullName>
    </submittedName>
</protein>
<proteinExistence type="predicted"/>
<feature type="transmembrane region" description="Helical" evidence="1">
    <location>
        <begin position="69"/>
        <end position="92"/>
    </location>
</feature>
<evidence type="ECO:0000313" key="3">
    <source>
        <dbReference type="Proteomes" id="UP001630127"/>
    </source>
</evidence>
<keyword evidence="1" id="KW-0812">Transmembrane</keyword>
<sequence>MENWADLGCLSDLADNVQVPDIAIKHVYSNFSALNQEFPIDCLMESGINIPSNCNFCNHIETQDHVLSYYLVAISIWGHFGALVGILNYSILPIHNKLVLFIPKVKVPMAVTWKPSLGGLKLNIYVSSLGNPSLFSCGGVCQDGNASFVFGFAQSLGTMTNFKGLSQWTPSWVANVQQ</sequence>
<evidence type="ECO:0000256" key="1">
    <source>
        <dbReference type="SAM" id="Phobius"/>
    </source>
</evidence>
<organism evidence="2 3">
    <name type="scientific">Cinchona calisaya</name>
    <dbReference type="NCBI Taxonomy" id="153742"/>
    <lineage>
        <taxon>Eukaryota</taxon>
        <taxon>Viridiplantae</taxon>
        <taxon>Streptophyta</taxon>
        <taxon>Embryophyta</taxon>
        <taxon>Tracheophyta</taxon>
        <taxon>Spermatophyta</taxon>
        <taxon>Magnoliopsida</taxon>
        <taxon>eudicotyledons</taxon>
        <taxon>Gunneridae</taxon>
        <taxon>Pentapetalae</taxon>
        <taxon>asterids</taxon>
        <taxon>lamiids</taxon>
        <taxon>Gentianales</taxon>
        <taxon>Rubiaceae</taxon>
        <taxon>Cinchonoideae</taxon>
        <taxon>Cinchoneae</taxon>
        <taxon>Cinchona</taxon>
    </lineage>
</organism>
<accession>A0ABD2Z127</accession>